<reference evidence="4" key="1">
    <citation type="submission" date="2018-09" db="EMBL/GenBank/DDBJ databases">
        <authorList>
            <person name="Livingstone P.G."/>
            <person name="Whitworth D.E."/>
        </authorList>
    </citation>
    <scope>NUCLEOTIDE SEQUENCE [LARGE SCALE GENOMIC DNA]</scope>
    <source>
        <strain evidence="4">CA040B</strain>
    </source>
</reference>
<dbReference type="InterPro" id="IPR052904">
    <property type="entry name" value="Acyl-CoA_dehydrogenase-like"/>
</dbReference>
<protein>
    <submittedName>
        <fullName evidence="3">DNA alkylation response protein</fullName>
    </submittedName>
</protein>
<dbReference type="InterPro" id="IPR041504">
    <property type="entry name" value="AidB_N"/>
</dbReference>
<dbReference type="EMBL" id="RAWG01000780">
    <property type="protein sequence ID" value="RKH22403.1"/>
    <property type="molecule type" value="Genomic_DNA"/>
</dbReference>
<accession>A0A3A8LQJ7</accession>
<comment type="caution">
    <text evidence="3">The sequence shown here is derived from an EMBL/GenBank/DDBJ whole genome shotgun (WGS) entry which is preliminary data.</text>
</comment>
<sequence>MNDIARDPLRTQSGGHQNIPDSRGINFFHVDPDLGRLLRLYLGDAPYRELEPQLKSLGQRVSDELDAWAISADHNPPQLRHRTRRGEALQTIVKHPDYVALERVA</sequence>
<evidence type="ECO:0000259" key="2">
    <source>
        <dbReference type="Pfam" id="PF18158"/>
    </source>
</evidence>
<dbReference type="AlphaFoldDB" id="A0A3A8LQJ7"/>
<feature type="region of interest" description="Disordered" evidence="1">
    <location>
        <begin position="1"/>
        <end position="22"/>
    </location>
</feature>
<feature type="compositionally biased region" description="Polar residues" evidence="1">
    <location>
        <begin position="10"/>
        <end position="20"/>
    </location>
</feature>
<organism evidence="3 4">
    <name type="scientific">Corallococcus sicarius</name>
    <dbReference type="NCBI Taxonomy" id="2316726"/>
    <lineage>
        <taxon>Bacteria</taxon>
        <taxon>Pseudomonadati</taxon>
        <taxon>Myxococcota</taxon>
        <taxon>Myxococcia</taxon>
        <taxon>Myxococcales</taxon>
        <taxon>Cystobacterineae</taxon>
        <taxon>Myxococcaceae</taxon>
        <taxon>Corallococcus</taxon>
    </lineage>
</organism>
<evidence type="ECO:0000313" key="4">
    <source>
        <dbReference type="Proteomes" id="UP000273405"/>
    </source>
</evidence>
<keyword evidence="4" id="KW-1185">Reference proteome</keyword>
<gene>
    <name evidence="3" type="ORF">D7X12_42120</name>
</gene>
<proteinExistence type="predicted"/>
<dbReference type="Gene3D" id="6.10.250.600">
    <property type="match status" value="1"/>
</dbReference>
<evidence type="ECO:0000313" key="3">
    <source>
        <dbReference type="EMBL" id="RKH22403.1"/>
    </source>
</evidence>
<dbReference type="PANTHER" id="PTHR42707:SF2">
    <property type="entry name" value="ACD11 DEHYDROGENASE"/>
    <property type="match status" value="1"/>
</dbReference>
<name>A0A3A8LQJ7_9BACT</name>
<feature type="domain" description="Adaptive response protein AidB N-terminal" evidence="2">
    <location>
        <begin position="20"/>
        <end position="101"/>
    </location>
</feature>
<dbReference type="GO" id="GO:0003995">
    <property type="term" value="F:acyl-CoA dehydrogenase activity"/>
    <property type="evidence" value="ECO:0007669"/>
    <property type="project" value="TreeGrafter"/>
</dbReference>
<feature type="non-terminal residue" evidence="3">
    <location>
        <position position="105"/>
    </location>
</feature>
<dbReference type="Pfam" id="PF18158">
    <property type="entry name" value="AidB_N"/>
    <property type="match status" value="1"/>
</dbReference>
<dbReference type="PANTHER" id="PTHR42707">
    <property type="entry name" value="ACYL-COA DEHYDROGENASE"/>
    <property type="match status" value="1"/>
</dbReference>
<dbReference type="Proteomes" id="UP000273405">
    <property type="component" value="Unassembled WGS sequence"/>
</dbReference>
<evidence type="ECO:0000256" key="1">
    <source>
        <dbReference type="SAM" id="MobiDB-lite"/>
    </source>
</evidence>